<feature type="region of interest" description="Disordered" evidence="1">
    <location>
        <begin position="1"/>
        <end position="26"/>
    </location>
</feature>
<dbReference type="Proteomes" id="UP001500238">
    <property type="component" value="Unassembled WGS sequence"/>
</dbReference>
<comment type="caution">
    <text evidence="2">The sequence shown here is derived from an EMBL/GenBank/DDBJ whole genome shotgun (WGS) entry which is preliminary data.</text>
</comment>
<keyword evidence="3" id="KW-1185">Reference proteome</keyword>
<accession>A0ABN1HUP2</accession>
<evidence type="ECO:0000256" key="1">
    <source>
        <dbReference type="SAM" id="MobiDB-lite"/>
    </source>
</evidence>
<organism evidence="2 3">
    <name type="scientific">Sphingomonas insulae</name>
    <dbReference type="NCBI Taxonomy" id="424800"/>
    <lineage>
        <taxon>Bacteria</taxon>
        <taxon>Pseudomonadati</taxon>
        <taxon>Pseudomonadota</taxon>
        <taxon>Alphaproteobacteria</taxon>
        <taxon>Sphingomonadales</taxon>
        <taxon>Sphingomonadaceae</taxon>
        <taxon>Sphingomonas</taxon>
    </lineage>
</organism>
<sequence>MVGRVKRKAGLAEAAARAARDATAPPSCPVCGRALGSKMEWHHLVPKSEGGRVTAAVHPICHRTVHALIPNADLARSYADPAALRAHPGIARFAAWIADKPPDFHAPTRRGR</sequence>
<evidence type="ECO:0000313" key="3">
    <source>
        <dbReference type="Proteomes" id="UP001500238"/>
    </source>
</evidence>
<dbReference type="PANTHER" id="PTHR37827">
    <property type="entry name" value="TUDOR DOMAIN-CONTAINING PROTEIN"/>
    <property type="match status" value="1"/>
</dbReference>
<protein>
    <recommendedName>
        <fullName evidence="4">HNH endonuclease</fullName>
    </recommendedName>
</protein>
<evidence type="ECO:0000313" key="2">
    <source>
        <dbReference type="EMBL" id="GAA0668326.1"/>
    </source>
</evidence>
<gene>
    <name evidence="2" type="ORF">GCM10009102_18200</name>
</gene>
<dbReference type="EMBL" id="BAAAES010000008">
    <property type="protein sequence ID" value="GAA0668326.1"/>
    <property type="molecule type" value="Genomic_DNA"/>
</dbReference>
<dbReference type="Gene3D" id="1.10.30.50">
    <property type="match status" value="1"/>
</dbReference>
<name>A0ABN1HUP2_9SPHN</name>
<feature type="compositionally biased region" description="Low complexity" evidence="1">
    <location>
        <begin position="11"/>
        <end position="24"/>
    </location>
</feature>
<reference evidence="2 3" key="1">
    <citation type="journal article" date="2019" name="Int. J. Syst. Evol. Microbiol.">
        <title>The Global Catalogue of Microorganisms (GCM) 10K type strain sequencing project: providing services to taxonomists for standard genome sequencing and annotation.</title>
        <authorList>
            <consortium name="The Broad Institute Genomics Platform"/>
            <consortium name="The Broad Institute Genome Sequencing Center for Infectious Disease"/>
            <person name="Wu L."/>
            <person name="Ma J."/>
        </authorList>
    </citation>
    <scope>NUCLEOTIDE SEQUENCE [LARGE SCALE GENOMIC DNA]</scope>
    <source>
        <strain evidence="2 3">JCM 14603</strain>
    </source>
</reference>
<dbReference type="PANTHER" id="PTHR37827:SF1">
    <property type="entry name" value="HNH DOMAIN-CONTAINING PROTEIN"/>
    <property type="match status" value="1"/>
</dbReference>
<evidence type="ECO:0008006" key="4">
    <source>
        <dbReference type="Google" id="ProtNLM"/>
    </source>
</evidence>
<proteinExistence type="predicted"/>
<dbReference type="RefSeq" id="WP_208403892.1">
    <property type="nucleotide sequence ID" value="NZ_CP048422.1"/>
</dbReference>